<dbReference type="PIRSF" id="PIRSF036979">
    <property type="entry name" value="Arginase"/>
    <property type="match status" value="1"/>
</dbReference>
<organism evidence="10 11">
    <name type="scientific">Ralstonia pickettii OR214</name>
    <dbReference type="NCBI Taxonomy" id="1264675"/>
    <lineage>
        <taxon>Bacteria</taxon>
        <taxon>Pseudomonadati</taxon>
        <taxon>Pseudomonadota</taxon>
        <taxon>Betaproteobacteria</taxon>
        <taxon>Burkholderiales</taxon>
        <taxon>Burkholderiaceae</taxon>
        <taxon>Ralstonia</taxon>
    </lineage>
</organism>
<feature type="binding site" evidence="7">
    <location>
        <position position="155"/>
    </location>
    <ligand>
        <name>Mn(2+)</name>
        <dbReference type="ChEBI" id="CHEBI:29035"/>
        <label>1</label>
    </ligand>
</feature>
<dbReference type="PATRIC" id="fig|1264675.3.peg.3035"/>
<feature type="binding site" evidence="5 7">
    <location>
        <position position="153"/>
    </location>
    <ligand>
        <name>Mn(2+)</name>
        <dbReference type="ChEBI" id="CHEBI:29035"/>
        <label>1</label>
    </ligand>
</feature>
<evidence type="ECO:0000256" key="2">
    <source>
        <dbReference type="ARBA" id="ARBA00022801"/>
    </source>
</evidence>
<dbReference type="RefSeq" id="WP_004631830.1">
    <property type="nucleotide sequence ID" value="NZ_APMQ01000008.1"/>
</dbReference>
<dbReference type="PANTHER" id="PTHR11358">
    <property type="entry name" value="ARGINASE/AGMATINASE"/>
    <property type="match status" value="1"/>
</dbReference>
<gene>
    <name evidence="5" type="primary">hutG</name>
    <name evidence="10" type="ORF">OR214_03107</name>
</gene>
<comment type="catalytic activity">
    <reaction evidence="5">
        <text>N-formimidoyl-L-glutamate + H2O = formamide + L-glutamate</text>
        <dbReference type="Rhea" id="RHEA:22492"/>
        <dbReference type="ChEBI" id="CHEBI:15377"/>
        <dbReference type="ChEBI" id="CHEBI:16397"/>
        <dbReference type="ChEBI" id="CHEBI:29985"/>
        <dbReference type="ChEBI" id="CHEBI:58928"/>
        <dbReference type="EC" id="3.5.3.8"/>
    </reaction>
</comment>
<dbReference type="InterPro" id="IPR006035">
    <property type="entry name" value="Ureohydrolase"/>
</dbReference>
<dbReference type="PROSITE" id="PS01053">
    <property type="entry name" value="ARGINASE_1"/>
    <property type="match status" value="1"/>
</dbReference>
<comment type="pathway">
    <text evidence="5">Amino-acid degradation; L-histidine degradation into L-glutamate; L-glutamate from N-formimidoyl-L-glutamate (hydrolase route): step 1/1.</text>
</comment>
<feature type="binding site" evidence="5">
    <location>
        <position position="244"/>
    </location>
    <ligand>
        <name>Mn(2+)</name>
        <dbReference type="ChEBI" id="CHEBI:29035"/>
        <label>2</label>
    </ligand>
</feature>
<dbReference type="UniPathway" id="UPA00379">
    <property type="reaction ID" value="UER00552"/>
</dbReference>
<dbReference type="InterPro" id="IPR005923">
    <property type="entry name" value="HutG"/>
</dbReference>
<keyword evidence="4 5" id="KW-0464">Manganese</keyword>
<dbReference type="HAMAP" id="MF_00737">
    <property type="entry name" value="Formimidoylglutam"/>
    <property type="match status" value="1"/>
</dbReference>
<evidence type="ECO:0000313" key="11">
    <source>
        <dbReference type="Proteomes" id="UP000013280"/>
    </source>
</evidence>
<dbReference type="GO" id="GO:0019557">
    <property type="term" value="P:L-histidine catabolic process to glutamate and formate"/>
    <property type="evidence" value="ECO:0007669"/>
    <property type="project" value="UniProtKB-UniPathway"/>
</dbReference>
<feature type="binding site" evidence="5 7">
    <location>
        <position position="157"/>
    </location>
    <ligand>
        <name>Mn(2+)</name>
        <dbReference type="ChEBI" id="CHEBI:29035"/>
        <label>1</label>
    </ligand>
</feature>
<dbReference type="GO" id="GO:0030145">
    <property type="term" value="F:manganese ion binding"/>
    <property type="evidence" value="ECO:0007669"/>
    <property type="project" value="UniProtKB-UniRule"/>
</dbReference>
<feature type="binding site" evidence="7">
    <location>
        <position position="124"/>
    </location>
    <ligand>
        <name>Mn(2+)</name>
        <dbReference type="ChEBI" id="CHEBI:29035"/>
        <label>2</label>
    </ligand>
</feature>
<dbReference type="PROSITE" id="PS51409">
    <property type="entry name" value="ARGINASE_2"/>
    <property type="match status" value="1"/>
</dbReference>
<dbReference type="NCBIfam" id="TIGR01227">
    <property type="entry name" value="hutG"/>
    <property type="match status" value="1"/>
</dbReference>
<dbReference type="Pfam" id="PF00491">
    <property type="entry name" value="Arginase"/>
    <property type="match status" value="1"/>
</dbReference>
<keyword evidence="1 5" id="KW-0479">Metal-binding</keyword>
<dbReference type="SUPFAM" id="SSF52768">
    <property type="entry name" value="Arginase/deacetylase"/>
    <property type="match status" value="1"/>
</dbReference>
<dbReference type="GO" id="GO:0050415">
    <property type="term" value="F:formimidoylglutamase activity"/>
    <property type="evidence" value="ECO:0007669"/>
    <property type="project" value="UniProtKB-UniRule"/>
</dbReference>
<evidence type="ECO:0000256" key="8">
    <source>
        <dbReference type="PROSITE-ProRule" id="PRU00742"/>
    </source>
</evidence>
<dbReference type="GO" id="GO:0033389">
    <property type="term" value="P:putrescine biosynthetic process from arginine, via agmatine"/>
    <property type="evidence" value="ECO:0007669"/>
    <property type="project" value="TreeGrafter"/>
</dbReference>
<dbReference type="PANTHER" id="PTHR11358:SF35">
    <property type="entry name" value="FORMIMIDOYLGLUTAMASE"/>
    <property type="match status" value="1"/>
</dbReference>
<feature type="binding site" evidence="5">
    <location>
        <position position="124"/>
    </location>
    <ligand>
        <name>Mn(2+)</name>
        <dbReference type="ChEBI" id="CHEBI:29035"/>
        <label>1</label>
    </ligand>
</feature>
<comment type="function">
    <text evidence="5">Catalyzes the conversion of N-formimidoyl-L-glutamate to L-glutamate and formamide.</text>
</comment>
<keyword evidence="3 5" id="KW-0369">Histidine metabolism</keyword>
<dbReference type="Proteomes" id="UP000013280">
    <property type="component" value="Unassembled WGS sequence"/>
</dbReference>
<protein>
    <recommendedName>
        <fullName evidence="5 6">Formimidoylglutamase</fullName>
        <ecNumber evidence="5 6">3.5.3.8</ecNumber>
    </recommendedName>
    <alternativeName>
        <fullName evidence="5">Formiminoglutamase</fullName>
    </alternativeName>
    <alternativeName>
        <fullName evidence="5">Formiminoglutamate hydrolase</fullName>
    </alternativeName>
</protein>
<evidence type="ECO:0000256" key="7">
    <source>
        <dbReference type="PIRSR" id="PIRSR036979-1"/>
    </source>
</evidence>
<keyword evidence="2 5" id="KW-0378">Hydrolase</keyword>
<evidence type="ECO:0000256" key="3">
    <source>
        <dbReference type="ARBA" id="ARBA00022808"/>
    </source>
</evidence>
<evidence type="ECO:0000256" key="6">
    <source>
        <dbReference type="NCBIfam" id="TIGR01227"/>
    </source>
</evidence>
<dbReference type="InterPro" id="IPR023696">
    <property type="entry name" value="Ureohydrolase_dom_sf"/>
</dbReference>
<dbReference type="GO" id="GO:0019556">
    <property type="term" value="P:L-histidine catabolic process to glutamate and formamide"/>
    <property type="evidence" value="ECO:0007669"/>
    <property type="project" value="UniProtKB-UniRule"/>
</dbReference>
<feature type="binding site" evidence="5">
    <location>
        <position position="153"/>
    </location>
    <ligand>
        <name>Mn(2+)</name>
        <dbReference type="ChEBI" id="CHEBI:29035"/>
        <label>2</label>
    </ligand>
</feature>
<dbReference type="GO" id="GO:0008783">
    <property type="term" value="F:agmatinase activity"/>
    <property type="evidence" value="ECO:0007669"/>
    <property type="project" value="TreeGrafter"/>
</dbReference>
<comment type="similarity">
    <text evidence="5 8 9">Belongs to the arginase family.</text>
</comment>
<evidence type="ECO:0000256" key="4">
    <source>
        <dbReference type="ARBA" id="ARBA00023211"/>
    </source>
</evidence>
<comment type="cofactor">
    <cofactor evidence="5 7">
        <name>Mn(2+)</name>
        <dbReference type="ChEBI" id="CHEBI:29035"/>
    </cofactor>
    <text evidence="5 7">Binds 2 manganese ions per subunit.</text>
</comment>
<feature type="binding site" evidence="5">
    <location>
        <position position="155"/>
    </location>
    <ligand>
        <name>Mn(2+)</name>
        <dbReference type="ChEBI" id="CHEBI:29035"/>
        <label>2</label>
    </ligand>
</feature>
<sequence length="315" mass="33704">MRTMFDASVWQGRDDTGERGDVTRLFQVVLSHDATTLSGVPALLGFACDAGVVRNHGRAGAALGPREVRRALANVPAHGLSVLADAGDVTCDDGDLEGAQATLGETVCELLDAGARPVVLGGGHEVAFGTYQGLRQHWQKQGWCGRLAVVNFDAHFDLRTSRPGNSGTPFDQIAEDCAAHGIDLTYCCLGVSRLSNTPALFDRADALHAHYVEDTVMQERHLDARTADLDAWLADADHVYLTIDMDVLAAAVAPGVSAPAAYGITLPMLEALVQHVCATGKVRVADIAETNPEYDQDRRTVRVAARLAYHLLRSP</sequence>
<name>R0E428_RALPI</name>
<evidence type="ECO:0000256" key="5">
    <source>
        <dbReference type="HAMAP-Rule" id="MF_00737"/>
    </source>
</evidence>
<dbReference type="EC" id="3.5.3.8" evidence="5 6"/>
<evidence type="ECO:0000313" key="10">
    <source>
        <dbReference type="EMBL" id="ENZ76904.1"/>
    </source>
</evidence>
<dbReference type="AlphaFoldDB" id="R0E428"/>
<feature type="binding site" evidence="7">
    <location>
        <position position="246"/>
    </location>
    <ligand>
        <name>Mn(2+)</name>
        <dbReference type="ChEBI" id="CHEBI:29035"/>
        <label>1</label>
    </ligand>
</feature>
<dbReference type="CDD" id="cd09988">
    <property type="entry name" value="Formimidoylglutamase"/>
    <property type="match status" value="1"/>
</dbReference>
<accession>R0E428</accession>
<evidence type="ECO:0000256" key="9">
    <source>
        <dbReference type="RuleBase" id="RU003684"/>
    </source>
</evidence>
<reference evidence="10 11" key="1">
    <citation type="journal article" date="2013" name="Genome Announc.">
        <title>Draft Genome Sequence for Ralstonia sp. Strain OR214, a Bacterium with Potential for Bioremediation.</title>
        <authorList>
            <person name="Utturkar S.M."/>
            <person name="Bollmann A."/>
            <person name="Brzoska R.M."/>
            <person name="Klingeman D.M."/>
            <person name="Epstein S.E."/>
            <person name="Palumbo A.V."/>
            <person name="Brown S.D."/>
        </authorList>
    </citation>
    <scope>NUCLEOTIDE SEQUENCE [LARGE SCALE GENOMIC DNA]</scope>
    <source>
        <strain evidence="10 11">OR214</strain>
    </source>
</reference>
<feature type="binding site" evidence="5 7">
    <location>
        <position position="244"/>
    </location>
    <ligand>
        <name>Mn(2+)</name>
        <dbReference type="ChEBI" id="CHEBI:29035"/>
        <label>1</label>
    </ligand>
</feature>
<dbReference type="InterPro" id="IPR020855">
    <property type="entry name" value="Ureohydrolase_Mn_BS"/>
</dbReference>
<proteinExistence type="inferred from homology"/>
<feature type="binding site" evidence="5">
    <location>
        <position position="246"/>
    </location>
    <ligand>
        <name>Mn(2+)</name>
        <dbReference type="ChEBI" id="CHEBI:29035"/>
        <label>2</label>
    </ligand>
</feature>
<dbReference type="EMBL" id="APMQ01000008">
    <property type="protein sequence ID" value="ENZ76904.1"/>
    <property type="molecule type" value="Genomic_DNA"/>
</dbReference>
<comment type="caution">
    <text evidence="10">The sequence shown here is derived from an EMBL/GenBank/DDBJ whole genome shotgun (WGS) entry which is preliminary data.</text>
</comment>
<dbReference type="Gene3D" id="3.40.800.10">
    <property type="entry name" value="Ureohydrolase domain"/>
    <property type="match status" value="1"/>
</dbReference>
<evidence type="ECO:0000256" key="1">
    <source>
        <dbReference type="ARBA" id="ARBA00022723"/>
    </source>
</evidence>